<comment type="similarity">
    <text evidence="1 11">Belongs to the thymidylate kinase family.</text>
</comment>
<accession>A0A4R6JVI5</accession>
<reference evidence="15 16" key="1">
    <citation type="submission" date="2019-03" db="EMBL/GenBank/DDBJ databases">
        <title>Sequencing the genomes of 1000 actinobacteria strains.</title>
        <authorList>
            <person name="Klenk H.-P."/>
        </authorList>
    </citation>
    <scope>NUCLEOTIDE SEQUENCE [LARGE SCALE GENOMIC DNA]</scope>
    <source>
        <strain evidence="15 16">DSM 43805</strain>
    </source>
</reference>
<evidence type="ECO:0000313" key="15">
    <source>
        <dbReference type="EMBL" id="TDO39166.1"/>
    </source>
</evidence>
<dbReference type="InterPro" id="IPR036259">
    <property type="entry name" value="MFS_trans_sf"/>
</dbReference>
<protein>
    <recommendedName>
        <fullName evidence="3 11">Thymidylate kinase</fullName>
        <ecNumber evidence="2 11">2.7.4.9</ecNumber>
    </recommendedName>
    <alternativeName>
        <fullName evidence="11">dTMP kinase</fullName>
    </alternativeName>
</protein>
<feature type="binding site" evidence="11">
    <location>
        <begin position="467"/>
        <end position="474"/>
    </location>
    <ligand>
        <name>ATP</name>
        <dbReference type="ChEBI" id="CHEBI:30616"/>
    </ligand>
</feature>
<evidence type="ECO:0000313" key="16">
    <source>
        <dbReference type="Proteomes" id="UP000294901"/>
    </source>
</evidence>
<evidence type="ECO:0000256" key="12">
    <source>
        <dbReference type="SAM" id="MobiDB-lite"/>
    </source>
</evidence>
<dbReference type="NCBIfam" id="TIGR00041">
    <property type="entry name" value="DTMP_kinase"/>
    <property type="match status" value="1"/>
</dbReference>
<feature type="transmembrane region" description="Helical" evidence="13">
    <location>
        <begin position="331"/>
        <end position="353"/>
    </location>
</feature>
<dbReference type="GO" id="GO:0004798">
    <property type="term" value="F:dTMP kinase activity"/>
    <property type="evidence" value="ECO:0007669"/>
    <property type="project" value="UniProtKB-UniRule"/>
</dbReference>
<dbReference type="Gene3D" id="1.20.1250.20">
    <property type="entry name" value="MFS general substrate transporter like domains"/>
    <property type="match status" value="1"/>
</dbReference>
<dbReference type="GO" id="GO:0006235">
    <property type="term" value="P:dTTP biosynthetic process"/>
    <property type="evidence" value="ECO:0007669"/>
    <property type="project" value="UniProtKB-UniRule"/>
</dbReference>
<dbReference type="PROSITE" id="PS01331">
    <property type="entry name" value="THYMIDYLATE_KINASE"/>
    <property type="match status" value="1"/>
</dbReference>
<feature type="transmembrane region" description="Helical" evidence="13">
    <location>
        <begin position="306"/>
        <end position="325"/>
    </location>
</feature>
<dbReference type="GO" id="GO:0006233">
    <property type="term" value="P:dTDP biosynthetic process"/>
    <property type="evidence" value="ECO:0007669"/>
    <property type="project" value="InterPro"/>
</dbReference>
<dbReference type="InterPro" id="IPR018094">
    <property type="entry name" value="Thymidylate_kinase"/>
</dbReference>
<feature type="domain" description="Thymidylate kinase-like" evidence="14">
    <location>
        <begin position="465"/>
        <end position="651"/>
    </location>
</feature>
<comment type="catalytic activity">
    <reaction evidence="9 11">
        <text>dTMP + ATP = dTDP + ADP</text>
        <dbReference type="Rhea" id="RHEA:13517"/>
        <dbReference type="ChEBI" id="CHEBI:30616"/>
        <dbReference type="ChEBI" id="CHEBI:58369"/>
        <dbReference type="ChEBI" id="CHEBI:63528"/>
        <dbReference type="ChEBI" id="CHEBI:456216"/>
        <dbReference type="EC" id="2.7.4.9"/>
    </reaction>
</comment>
<feature type="compositionally biased region" description="Acidic residues" evidence="12">
    <location>
        <begin position="827"/>
        <end position="844"/>
    </location>
</feature>
<proteinExistence type="inferred from homology"/>
<evidence type="ECO:0000256" key="6">
    <source>
        <dbReference type="ARBA" id="ARBA00022741"/>
    </source>
</evidence>
<evidence type="ECO:0000259" key="14">
    <source>
        <dbReference type="Pfam" id="PF02223"/>
    </source>
</evidence>
<feature type="compositionally biased region" description="Basic and acidic residues" evidence="12">
    <location>
        <begin position="776"/>
        <end position="785"/>
    </location>
</feature>
<evidence type="ECO:0000256" key="2">
    <source>
        <dbReference type="ARBA" id="ARBA00012980"/>
    </source>
</evidence>
<dbReference type="Pfam" id="PF02223">
    <property type="entry name" value="Thymidylate_kin"/>
    <property type="match status" value="1"/>
</dbReference>
<feature type="transmembrane region" description="Helical" evidence="13">
    <location>
        <begin position="243"/>
        <end position="262"/>
    </location>
</feature>
<dbReference type="CDD" id="cd06173">
    <property type="entry name" value="MFS_MefA_like"/>
    <property type="match status" value="1"/>
</dbReference>
<dbReference type="RefSeq" id="WP_239080371.1">
    <property type="nucleotide sequence ID" value="NZ_BOMD01000069.1"/>
</dbReference>
<evidence type="ECO:0000256" key="11">
    <source>
        <dbReference type="HAMAP-Rule" id="MF_00165"/>
    </source>
</evidence>
<comment type="function">
    <text evidence="10 11">Phosphorylation of dTMP to form dTDP in both de novo and salvage pathways of dTTP synthesis.</text>
</comment>
<evidence type="ECO:0000256" key="10">
    <source>
        <dbReference type="ARBA" id="ARBA00057735"/>
    </source>
</evidence>
<feature type="transmembrane region" description="Helical" evidence="13">
    <location>
        <begin position="185"/>
        <end position="205"/>
    </location>
</feature>
<name>A0A4R6JVI5_9ACTN</name>
<keyword evidence="16" id="KW-1185">Reference proteome</keyword>
<feature type="transmembrane region" description="Helical" evidence="13">
    <location>
        <begin position="365"/>
        <end position="389"/>
    </location>
</feature>
<evidence type="ECO:0000256" key="3">
    <source>
        <dbReference type="ARBA" id="ARBA00017144"/>
    </source>
</evidence>
<dbReference type="PANTHER" id="PTHR10344:SF4">
    <property type="entry name" value="UMP-CMP KINASE 2, MITOCHONDRIAL"/>
    <property type="match status" value="1"/>
</dbReference>
<keyword evidence="13" id="KW-1133">Transmembrane helix</keyword>
<feature type="region of interest" description="Disordered" evidence="12">
    <location>
        <begin position="662"/>
        <end position="721"/>
    </location>
</feature>
<dbReference type="HAMAP" id="MF_00165">
    <property type="entry name" value="Thymidylate_kinase"/>
    <property type="match status" value="1"/>
</dbReference>
<evidence type="ECO:0000256" key="7">
    <source>
        <dbReference type="ARBA" id="ARBA00022777"/>
    </source>
</evidence>
<feature type="transmembrane region" description="Helical" evidence="13">
    <location>
        <begin position="104"/>
        <end position="125"/>
    </location>
</feature>
<dbReference type="EC" id="2.7.4.9" evidence="2 11"/>
<feature type="transmembrane region" description="Helical" evidence="13">
    <location>
        <begin position="12"/>
        <end position="34"/>
    </location>
</feature>
<keyword evidence="13" id="KW-0472">Membrane</keyword>
<keyword evidence="7 11" id="KW-0418">Kinase</keyword>
<dbReference type="GO" id="GO:0006227">
    <property type="term" value="P:dUDP biosynthetic process"/>
    <property type="evidence" value="ECO:0007669"/>
    <property type="project" value="TreeGrafter"/>
</dbReference>
<dbReference type="AlphaFoldDB" id="A0A4R6JVI5"/>
<dbReference type="Gene3D" id="3.40.50.300">
    <property type="entry name" value="P-loop containing nucleotide triphosphate hydrolases"/>
    <property type="match status" value="1"/>
</dbReference>
<feature type="transmembrane region" description="Helical" evidence="13">
    <location>
        <begin position="75"/>
        <end position="98"/>
    </location>
</feature>
<keyword evidence="8 11" id="KW-0067">ATP-binding</keyword>
<dbReference type="FunFam" id="3.40.50.300:FF:000225">
    <property type="entry name" value="Thymidylate kinase"/>
    <property type="match status" value="1"/>
</dbReference>
<feature type="region of interest" description="Disordered" evidence="12">
    <location>
        <begin position="762"/>
        <end position="851"/>
    </location>
</feature>
<keyword evidence="5 11" id="KW-0545">Nucleotide biosynthesis</keyword>
<keyword evidence="6 11" id="KW-0547">Nucleotide-binding</keyword>
<dbReference type="SUPFAM" id="SSF103473">
    <property type="entry name" value="MFS general substrate transporter"/>
    <property type="match status" value="1"/>
</dbReference>
<dbReference type="InterPro" id="IPR027417">
    <property type="entry name" value="P-loop_NTPase"/>
</dbReference>
<dbReference type="EMBL" id="SNWR01000001">
    <property type="protein sequence ID" value="TDO39166.1"/>
    <property type="molecule type" value="Genomic_DNA"/>
</dbReference>
<dbReference type="GO" id="GO:0005829">
    <property type="term" value="C:cytosol"/>
    <property type="evidence" value="ECO:0007669"/>
    <property type="project" value="TreeGrafter"/>
</dbReference>
<dbReference type="CDD" id="cd01672">
    <property type="entry name" value="TMPK"/>
    <property type="match status" value="1"/>
</dbReference>
<evidence type="ECO:0000256" key="5">
    <source>
        <dbReference type="ARBA" id="ARBA00022727"/>
    </source>
</evidence>
<dbReference type="PANTHER" id="PTHR10344">
    <property type="entry name" value="THYMIDYLATE KINASE"/>
    <property type="match status" value="1"/>
</dbReference>
<feature type="transmembrane region" description="Helical" evidence="13">
    <location>
        <begin position="274"/>
        <end position="294"/>
    </location>
</feature>
<evidence type="ECO:0000256" key="8">
    <source>
        <dbReference type="ARBA" id="ARBA00022840"/>
    </source>
</evidence>
<comment type="caution">
    <text evidence="15">The sequence shown here is derived from an EMBL/GenBank/DDBJ whole genome shotgun (WGS) entry which is preliminary data.</text>
</comment>
<sequence length="851" mass="89446">MLRIRPFRRLWLVLGLASFGDWIGLLATGIFAAAQFESSVGQGAAFGGTIAVRLLPALLLGPIAGVFADRFDRRYTMVITDLIRFVFYGSIPLVPLFGGSPAVTVAWATIATFIGETITLIWIPAKEAAVPNLIPKSRIEVSNQLTLVTTYGITPILAALALSALTAGIQQSGASLPDWAQPVQIALYLNAISRLVTALTVFFGIKEIGGKSAERQEAAQQQSMTRQFLDGWKYIGTTPLVRGLVLGIFGAFAAGGVVIGAAKTFATSLGAGEAAFYLLFGTIFMGLAVGIGLGPMIVRELSRRRWFGMSIVLASGSVMFLGVAFHLSMALVGALLVGAGAGMAFLAGTTLLYGEVDDAVRGRVFAVVQIGVRMVLLLAITLSGFLVGLGSSRRVDLGALHFDVSSTRVLLLVAGAIGVFVGIGSFRQMDDKRGVPVLADLWGSLRGRPLAPAEQFVRSGVFVVFEGGEGAGKSTQVTRLAALLQAEGRDVVVTREPGATDVGARIRRLVLDKSEAPSPRAEALLYAADRAHHVATVVRPALARGAVVISDRYVDSSLAYQGAGRTLPVAEISWLSSWATGGLKPDLVVLLDVDPGVGLNRVDSRGEGTDRLESESRAFHDRVRYAFLDLAAADPKRYLVLDAARPADEITATVSGRLAGLLGANEPSPAPASTELPPGPDLQAPDLTAAVNRRVGPDDRRAKPATPDRSAPALGDAADPVAVGDLPTARLDVPAESIPDPAGWAHDAAERTQRIAPAQVADTADITQTIPADITRPIRDVDESSRPSVNGTDTTQPVPNRSTAHDAGATDPIPGSATSDDRPDEGPPLEEMAELIGINDDDTPDGPGRYR</sequence>
<evidence type="ECO:0000256" key="1">
    <source>
        <dbReference type="ARBA" id="ARBA00009776"/>
    </source>
</evidence>
<feature type="compositionally biased region" description="Polar residues" evidence="12">
    <location>
        <begin position="786"/>
        <end position="802"/>
    </location>
</feature>
<organism evidence="15 16">
    <name type="scientific">Paractinoplanes brasiliensis</name>
    <dbReference type="NCBI Taxonomy" id="52695"/>
    <lineage>
        <taxon>Bacteria</taxon>
        <taxon>Bacillati</taxon>
        <taxon>Actinomycetota</taxon>
        <taxon>Actinomycetes</taxon>
        <taxon>Micromonosporales</taxon>
        <taxon>Micromonosporaceae</taxon>
        <taxon>Paractinoplanes</taxon>
    </lineage>
</organism>
<feature type="transmembrane region" description="Helical" evidence="13">
    <location>
        <begin position="145"/>
        <end position="165"/>
    </location>
</feature>
<keyword evidence="13" id="KW-0812">Transmembrane</keyword>
<evidence type="ECO:0000256" key="13">
    <source>
        <dbReference type="SAM" id="Phobius"/>
    </source>
</evidence>
<dbReference type="Proteomes" id="UP000294901">
    <property type="component" value="Unassembled WGS sequence"/>
</dbReference>
<gene>
    <name evidence="11" type="primary">tmk</name>
    <name evidence="15" type="ORF">C8E87_2842</name>
</gene>
<feature type="transmembrane region" description="Helical" evidence="13">
    <location>
        <begin position="46"/>
        <end position="68"/>
    </location>
</feature>
<evidence type="ECO:0000256" key="9">
    <source>
        <dbReference type="ARBA" id="ARBA00048743"/>
    </source>
</evidence>
<keyword evidence="4 11" id="KW-0808">Transferase</keyword>
<dbReference type="InterPro" id="IPR039430">
    <property type="entry name" value="Thymidylate_kin-like_dom"/>
</dbReference>
<dbReference type="InterPro" id="IPR018095">
    <property type="entry name" value="Thymidylate_kin_CS"/>
</dbReference>
<feature type="transmembrane region" description="Helical" evidence="13">
    <location>
        <begin position="409"/>
        <end position="426"/>
    </location>
</feature>
<evidence type="ECO:0000256" key="4">
    <source>
        <dbReference type="ARBA" id="ARBA00022679"/>
    </source>
</evidence>
<dbReference type="GO" id="GO:0005524">
    <property type="term" value="F:ATP binding"/>
    <property type="evidence" value="ECO:0007669"/>
    <property type="project" value="UniProtKB-UniRule"/>
</dbReference>
<dbReference type="SUPFAM" id="SSF52540">
    <property type="entry name" value="P-loop containing nucleoside triphosphate hydrolases"/>
    <property type="match status" value="1"/>
</dbReference>